<dbReference type="Pfam" id="PF00112">
    <property type="entry name" value="Peptidase_C1"/>
    <property type="match status" value="1"/>
</dbReference>
<dbReference type="PROSITE" id="PS00139">
    <property type="entry name" value="THIOL_PROTEASE_CYS"/>
    <property type="match status" value="1"/>
</dbReference>
<dbReference type="Gene3D" id="3.90.70.10">
    <property type="entry name" value="Cysteine proteinases"/>
    <property type="match status" value="1"/>
</dbReference>
<dbReference type="PROSITE" id="PS00639">
    <property type="entry name" value="THIOL_PROTEASE_HIS"/>
    <property type="match status" value="1"/>
</dbReference>
<organism evidence="9">
    <name type="scientific">Oxyrrhis marina</name>
    <name type="common">Dinoflagellate</name>
    <dbReference type="NCBI Taxonomy" id="2969"/>
    <lineage>
        <taxon>Eukaryota</taxon>
        <taxon>Sar</taxon>
        <taxon>Alveolata</taxon>
        <taxon>Dinophyceae</taxon>
        <taxon>Oxyrrhinales</taxon>
        <taxon>Oxyrrhinaceae</taxon>
        <taxon>Oxyrrhis</taxon>
    </lineage>
</organism>
<dbReference type="FunFam" id="3.90.70.10:FF:000067">
    <property type="entry name" value="Senescence-specific cysteine protease"/>
    <property type="match status" value="1"/>
</dbReference>
<dbReference type="InterPro" id="IPR000668">
    <property type="entry name" value="Peptidase_C1A_C"/>
</dbReference>
<protein>
    <recommendedName>
        <fullName evidence="10">Cysteine protease</fullName>
    </recommendedName>
</protein>
<dbReference type="InterPro" id="IPR025660">
    <property type="entry name" value="Pept_his_AS"/>
</dbReference>
<evidence type="ECO:0000256" key="6">
    <source>
        <dbReference type="ARBA" id="ARBA00023157"/>
    </source>
</evidence>
<evidence type="ECO:0000256" key="5">
    <source>
        <dbReference type="ARBA" id="ARBA00023145"/>
    </source>
</evidence>
<dbReference type="GO" id="GO:0006508">
    <property type="term" value="P:proteolysis"/>
    <property type="evidence" value="ECO:0007669"/>
    <property type="project" value="UniProtKB-KW"/>
</dbReference>
<dbReference type="InterPro" id="IPR013128">
    <property type="entry name" value="Peptidase_C1A"/>
</dbReference>
<name>A0A7S3UPG0_OXYMA</name>
<dbReference type="InterPro" id="IPR000169">
    <property type="entry name" value="Pept_cys_AS"/>
</dbReference>
<evidence type="ECO:0008006" key="10">
    <source>
        <dbReference type="Google" id="ProtNLM"/>
    </source>
</evidence>
<dbReference type="SUPFAM" id="SSF54001">
    <property type="entry name" value="Cysteine proteinases"/>
    <property type="match status" value="1"/>
</dbReference>
<dbReference type="EMBL" id="HBIT01011956">
    <property type="protein sequence ID" value="CAE0621132.1"/>
    <property type="molecule type" value="Transcribed_RNA"/>
</dbReference>
<keyword evidence="3" id="KW-0732">Signal</keyword>
<keyword evidence="4" id="KW-0378">Hydrolase</keyword>
<evidence type="ECO:0000313" key="9">
    <source>
        <dbReference type="EMBL" id="CAE0621132.1"/>
    </source>
</evidence>
<dbReference type="SMART" id="SM00848">
    <property type="entry name" value="Inhibitor_I29"/>
    <property type="match status" value="1"/>
</dbReference>
<feature type="domain" description="Peptidase C1A papain C-terminal" evidence="7">
    <location>
        <begin position="111"/>
        <end position="327"/>
    </location>
</feature>
<proteinExistence type="inferred from homology"/>
<dbReference type="GO" id="GO:0008234">
    <property type="term" value="F:cysteine-type peptidase activity"/>
    <property type="evidence" value="ECO:0007669"/>
    <property type="project" value="InterPro"/>
</dbReference>
<dbReference type="AlphaFoldDB" id="A0A7S3UPG0"/>
<dbReference type="InterPro" id="IPR013201">
    <property type="entry name" value="Prot_inhib_I29"/>
</dbReference>
<keyword evidence="2" id="KW-0645">Protease</keyword>
<evidence type="ECO:0000259" key="8">
    <source>
        <dbReference type="SMART" id="SM00848"/>
    </source>
</evidence>
<gene>
    <name evidence="9" type="ORF">OMAR00292_LOCUS6288</name>
</gene>
<evidence type="ECO:0000256" key="1">
    <source>
        <dbReference type="ARBA" id="ARBA00008455"/>
    </source>
</evidence>
<dbReference type="Pfam" id="PF08246">
    <property type="entry name" value="Inhibitor_I29"/>
    <property type="match status" value="1"/>
</dbReference>
<keyword evidence="6" id="KW-1015">Disulfide bond</keyword>
<dbReference type="SMART" id="SM00645">
    <property type="entry name" value="Pept_C1"/>
    <property type="match status" value="1"/>
</dbReference>
<evidence type="ECO:0000256" key="3">
    <source>
        <dbReference type="ARBA" id="ARBA00022729"/>
    </source>
</evidence>
<sequence length="335" mass="35162">MRVTCGLAAIAAAQLSHPPNYAMLFRNFKNDYGKTYNGDEEEARRFKIFKDNVDLIHEHNSKGASYELGVNQFADLTLEEFSQTYLGYTAPSKPYSGAAYLGQHVYNGEALPTSVDWSTQGAVTPIKNQGQCGSCWSFSTTGSLEGANEIATGKLVSLSEQQLVDCAGSYGNQGCNGGLMDDAFKYVESSALCTEESYPYKGTGGSCNAGSCTAGLAKGSVSGYKDVKANSENDLASAVAQQPVSIAIEANLPAFQLYSSGVLTGVCGASLDHGVLAVGYGTMGGTEYWKVKNSWGATWGMSGYVLLEKGKGGAGECGLLKQPSYPVVAGSSVVV</sequence>
<dbReference type="InterPro" id="IPR039417">
    <property type="entry name" value="Peptidase_C1A_papain-like"/>
</dbReference>
<dbReference type="InterPro" id="IPR038765">
    <property type="entry name" value="Papain-like_cys_pep_sf"/>
</dbReference>
<evidence type="ECO:0000256" key="4">
    <source>
        <dbReference type="ARBA" id="ARBA00022801"/>
    </source>
</evidence>
<dbReference type="CDD" id="cd02248">
    <property type="entry name" value="Peptidase_C1A"/>
    <property type="match status" value="1"/>
</dbReference>
<reference evidence="9" key="1">
    <citation type="submission" date="2021-01" db="EMBL/GenBank/DDBJ databases">
        <authorList>
            <person name="Corre E."/>
            <person name="Pelletier E."/>
            <person name="Niang G."/>
            <person name="Scheremetjew M."/>
            <person name="Finn R."/>
            <person name="Kale V."/>
            <person name="Holt S."/>
            <person name="Cochrane G."/>
            <person name="Meng A."/>
            <person name="Brown T."/>
            <person name="Cohen L."/>
        </authorList>
    </citation>
    <scope>NUCLEOTIDE SEQUENCE</scope>
    <source>
        <strain evidence="9">CCMP1795</strain>
    </source>
</reference>
<keyword evidence="5" id="KW-0865">Zymogen</keyword>
<accession>A0A7S3UPG0</accession>
<evidence type="ECO:0000259" key="7">
    <source>
        <dbReference type="SMART" id="SM00645"/>
    </source>
</evidence>
<dbReference type="PRINTS" id="PR00705">
    <property type="entry name" value="PAPAIN"/>
</dbReference>
<evidence type="ECO:0000256" key="2">
    <source>
        <dbReference type="ARBA" id="ARBA00022670"/>
    </source>
</evidence>
<comment type="similarity">
    <text evidence="1">Belongs to the peptidase C1 family.</text>
</comment>
<feature type="domain" description="Cathepsin propeptide inhibitor" evidence="8">
    <location>
        <begin position="25"/>
        <end position="81"/>
    </location>
</feature>
<dbReference type="PANTHER" id="PTHR12411">
    <property type="entry name" value="CYSTEINE PROTEASE FAMILY C1-RELATED"/>
    <property type="match status" value="1"/>
</dbReference>